<accession>J9FFP6</accession>
<gene>
    <name evidence="1" type="ORF">EVA_18153</name>
</gene>
<name>J9FFP6_9ZZZZ</name>
<protein>
    <submittedName>
        <fullName evidence="1">Uncharacterized protein</fullName>
    </submittedName>
</protein>
<organism evidence="1">
    <name type="scientific">gut metagenome</name>
    <dbReference type="NCBI Taxonomy" id="749906"/>
    <lineage>
        <taxon>unclassified sequences</taxon>
        <taxon>metagenomes</taxon>
        <taxon>organismal metagenomes</taxon>
    </lineage>
</organism>
<proteinExistence type="predicted"/>
<reference evidence="1" key="1">
    <citation type="journal article" date="2012" name="PLoS ONE">
        <title>Gene sets for utilization of primary and secondary nutrition supplies in the distal gut of endangered iberian lynx.</title>
        <authorList>
            <person name="Alcaide M."/>
            <person name="Messina E."/>
            <person name="Richter M."/>
            <person name="Bargiela R."/>
            <person name="Peplies J."/>
            <person name="Huws S.A."/>
            <person name="Newbold C.J."/>
            <person name="Golyshin P.N."/>
            <person name="Simon M.A."/>
            <person name="Lopez G."/>
            <person name="Yakimov M.M."/>
            <person name="Ferrer M."/>
        </authorList>
    </citation>
    <scope>NUCLEOTIDE SEQUENCE</scope>
</reference>
<sequence>MMLSIVISCTSSQKGLISHISFIMLQQVIQKAGSSLKLRDCLLMARYFHKLRNMAMPFTFHHWMASFIVQMMV</sequence>
<comment type="caution">
    <text evidence="1">The sequence shown here is derived from an EMBL/GenBank/DDBJ whole genome shotgun (WGS) entry which is preliminary data.</text>
</comment>
<dbReference type="EMBL" id="AMCI01006783">
    <property type="protein sequence ID" value="EJW93741.1"/>
    <property type="molecule type" value="Genomic_DNA"/>
</dbReference>
<dbReference type="AlphaFoldDB" id="J9FFP6"/>
<evidence type="ECO:0000313" key="1">
    <source>
        <dbReference type="EMBL" id="EJW93741.1"/>
    </source>
</evidence>